<dbReference type="SUPFAM" id="SSF48371">
    <property type="entry name" value="ARM repeat"/>
    <property type="match status" value="1"/>
</dbReference>
<keyword evidence="4" id="KW-1185">Reference proteome</keyword>
<feature type="region of interest" description="Disordered" evidence="1">
    <location>
        <begin position="443"/>
        <end position="475"/>
    </location>
</feature>
<dbReference type="AlphaFoldDB" id="A0A8B6DQ40"/>
<dbReference type="InterPro" id="IPR016024">
    <property type="entry name" value="ARM-type_fold"/>
</dbReference>
<protein>
    <recommendedName>
        <fullName evidence="2">DUF6589 domain-containing protein</fullName>
    </recommendedName>
</protein>
<reference evidence="3" key="1">
    <citation type="submission" date="2018-11" db="EMBL/GenBank/DDBJ databases">
        <authorList>
            <person name="Alioto T."/>
            <person name="Alioto T."/>
        </authorList>
    </citation>
    <scope>NUCLEOTIDE SEQUENCE</scope>
</reference>
<sequence length="475" mass="53717">MTRLCRGCFQKIQNCISFRQEAVTNLLKFRDGYQQSKKRMANFSPDLDLSAAVAVHADTSVEDSLQLCIMPGPSVKEDRAKSKDEDFSPLYLKPTNNIDNEHGYTRPRTNGKAVCKELFPVPINRDVPDQSMNPINANKNFLKVITNECMQVSTKRQGEQSVLMRKKSMESLADENTDMTREILEEMKDRTPSLLELLEATLVNIKTADEKIKEAIALVYGVIMFTRNPELSAYQRLITALCIRGRAEDMLEDTAKEGNLSMVLPNLKVCIPIFYQHSCLSKYMVECIDYLMKVNYYMSPIDSLRILEGSFVNLRGGVGNNVEADLVQEHSVRNQKDLIRGLGANKTENAISSVTAAAPIITSICRNFDSQHDITKKGNRHTKHISEEDVNILKKSLRKLRPFKVTTGRKCRSFNHITNSPAGRVDVNKMEIDINRIVERLGRGLAQNDDNEDEDDDDDDDDDDEDTDSDLPDIP</sequence>
<dbReference type="Proteomes" id="UP000596742">
    <property type="component" value="Unassembled WGS sequence"/>
</dbReference>
<feature type="domain" description="DUF6589" evidence="2">
    <location>
        <begin position="251"/>
        <end position="381"/>
    </location>
</feature>
<dbReference type="Pfam" id="PF20231">
    <property type="entry name" value="DUF6589"/>
    <property type="match status" value="1"/>
</dbReference>
<evidence type="ECO:0000256" key="1">
    <source>
        <dbReference type="SAM" id="MobiDB-lite"/>
    </source>
</evidence>
<accession>A0A8B6DQ40</accession>
<organism evidence="3 4">
    <name type="scientific">Mytilus galloprovincialis</name>
    <name type="common">Mediterranean mussel</name>
    <dbReference type="NCBI Taxonomy" id="29158"/>
    <lineage>
        <taxon>Eukaryota</taxon>
        <taxon>Metazoa</taxon>
        <taxon>Spiralia</taxon>
        <taxon>Lophotrochozoa</taxon>
        <taxon>Mollusca</taxon>
        <taxon>Bivalvia</taxon>
        <taxon>Autobranchia</taxon>
        <taxon>Pteriomorphia</taxon>
        <taxon>Mytilida</taxon>
        <taxon>Mytiloidea</taxon>
        <taxon>Mytilidae</taxon>
        <taxon>Mytilinae</taxon>
        <taxon>Mytilus</taxon>
    </lineage>
</organism>
<gene>
    <name evidence="3" type="ORF">MGAL_10B070954</name>
</gene>
<feature type="compositionally biased region" description="Acidic residues" evidence="1">
    <location>
        <begin position="449"/>
        <end position="475"/>
    </location>
</feature>
<evidence type="ECO:0000313" key="3">
    <source>
        <dbReference type="EMBL" id="VDI22228.1"/>
    </source>
</evidence>
<name>A0A8B6DQ40_MYTGA</name>
<dbReference type="InterPro" id="IPR046496">
    <property type="entry name" value="DUF6589"/>
</dbReference>
<evidence type="ECO:0000259" key="2">
    <source>
        <dbReference type="Pfam" id="PF20231"/>
    </source>
</evidence>
<evidence type="ECO:0000313" key="4">
    <source>
        <dbReference type="Proteomes" id="UP000596742"/>
    </source>
</evidence>
<proteinExistence type="predicted"/>
<comment type="caution">
    <text evidence="3">The sequence shown here is derived from an EMBL/GenBank/DDBJ whole genome shotgun (WGS) entry which is preliminary data.</text>
</comment>
<dbReference type="EMBL" id="UYJE01003761">
    <property type="protein sequence ID" value="VDI22228.1"/>
    <property type="molecule type" value="Genomic_DNA"/>
</dbReference>